<sequence length="382" mass="40431">MSRKLLLTLVSVFVMGAAFSQQKVKDGTVDGNVSPNEDAILELESANKGLLHTRVALVGVNNPAPLNSHVAGMMVFNTATTNDVVPGIYYNDGSKWVLVGATDSSNISYNSTTFELSYIDQSGSTQVVNLQEIVQQTETVTLLIDGGDGTYSYYNESGIDAGGNIIPGSGVTIDIPASVIGHFERIVTDSNVQNKLIEIARSYGGNVNYDGNEFTYIDENGAKQTISFEDLVKANETITTLVGDGGGTYTYTSEDGTTVTVDVVGDVLTEIQDNTSNTYNEIVSIINNQIVANSDALVDNGDGTFTHTAADGTVVTFDANTTTVTDNGDGTYTIVNADGTTVTVDVVGDVLTEIQDNTSNTYNEIVSIINNQIVANSDALVD</sequence>
<keyword evidence="1" id="KW-0732">Signal</keyword>
<dbReference type="RefSeq" id="WP_379020822.1">
    <property type="nucleotide sequence ID" value="NZ_JBHRTA010000016.1"/>
</dbReference>
<name>A0ABV7JGT6_9SPHI</name>
<proteinExistence type="predicted"/>
<keyword evidence="3" id="KW-1185">Reference proteome</keyword>
<reference evidence="3" key="1">
    <citation type="journal article" date="2019" name="Int. J. Syst. Evol. Microbiol.">
        <title>The Global Catalogue of Microorganisms (GCM) 10K type strain sequencing project: providing services to taxonomists for standard genome sequencing and annotation.</title>
        <authorList>
            <consortium name="The Broad Institute Genomics Platform"/>
            <consortium name="The Broad Institute Genome Sequencing Center for Infectious Disease"/>
            <person name="Wu L."/>
            <person name="Ma J."/>
        </authorList>
    </citation>
    <scope>NUCLEOTIDE SEQUENCE [LARGE SCALE GENOMIC DNA]</scope>
    <source>
        <strain evidence="3">KCTC 52416</strain>
    </source>
</reference>
<feature type="signal peptide" evidence="1">
    <location>
        <begin position="1"/>
        <end position="20"/>
    </location>
</feature>
<feature type="non-terminal residue" evidence="2">
    <location>
        <position position="382"/>
    </location>
</feature>
<feature type="chain" id="PRO_5046988409" evidence="1">
    <location>
        <begin position="21"/>
        <end position="382"/>
    </location>
</feature>
<comment type="caution">
    <text evidence="2">The sequence shown here is derived from an EMBL/GenBank/DDBJ whole genome shotgun (WGS) entry which is preliminary data.</text>
</comment>
<protein>
    <submittedName>
        <fullName evidence="2">Uncharacterized protein</fullName>
    </submittedName>
</protein>
<gene>
    <name evidence="2" type="ORF">ACFOET_06640</name>
</gene>
<dbReference type="EMBL" id="JBHRTA010000016">
    <property type="protein sequence ID" value="MFC3197284.1"/>
    <property type="molecule type" value="Genomic_DNA"/>
</dbReference>
<evidence type="ECO:0000313" key="2">
    <source>
        <dbReference type="EMBL" id="MFC3197284.1"/>
    </source>
</evidence>
<accession>A0ABV7JGT6</accession>
<evidence type="ECO:0000313" key="3">
    <source>
        <dbReference type="Proteomes" id="UP001595526"/>
    </source>
</evidence>
<dbReference type="Proteomes" id="UP001595526">
    <property type="component" value="Unassembled WGS sequence"/>
</dbReference>
<evidence type="ECO:0000256" key="1">
    <source>
        <dbReference type="SAM" id="SignalP"/>
    </source>
</evidence>
<organism evidence="2 3">
    <name type="scientific">Parapedobacter deserti</name>
    <dbReference type="NCBI Taxonomy" id="1912957"/>
    <lineage>
        <taxon>Bacteria</taxon>
        <taxon>Pseudomonadati</taxon>
        <taxon>Bacteroidota</taxon>
        <taxon>Sphingobacteriia</taxon>
        <taxon>Sphingobacteriales</taxon>
        <taxon>Sphingobacteriaceae</taxon>
        <taxon>Parapedobacter</taxon>
    </lineage>
</organism>